<sequence>MTRKHITKQLGLPSKIEGISAGPLPTRVLYVGDLKHSGYTSDFVRLVCASETSSVLYLWIDSLCIIQYRDNGEDWKRESGQMESVFLHAYCTITATTADVNPRYVYVQDASGKQFYISADIDDFDNDVGKAQLNTRAWVFANQTYWECRKGVYCILLLSPYRDKYFTLDLDFLRWLLNQGKRLLTDRCIAISRLEDRIAGALKCQSRYGIFQKYLHRNLLWQVSNDKMKEIAYDHHVLSWSWMAYSGGIQFMDIPLGETFQNCKMGLYEAQYAVLDSDGAKRGWIQYDVEGGKDLRKEQYVVVGRKSNSGIEEYYVLVVRPTGVDGEYRRVGVGLIQSDCVVGQRINVRVV</sequence>
<dbReference type="PANTHER" id="PTHR33112">
    <property type="entry name" value="DOMAIN PROTEIN, PUTATIVE-RELATED"/>
    <property type="match status" value="1"/>
</dbReference>
<proteinExistence type="predicted"/>
<dbReference type="EMBL" id="ML994740">
    <property type="protein sequence ID" value="KAF2175187.1"/>
    <property type="molecule type" value="Genomic_DNA"/>
</dbReference>
<accession>A0A6A6D740</accession>
<dbReference type="Pfam" id="PF06985">
    <property type="entry name" value="HET"/>
    <property type="match status" value="1"/>
</dbReference>
<evidence type="ECO:0000259" key="1">
    <source>
        <dbReference type="Pfam" id="PF06985"/>
    </source>
</evidence>
<dbReference type="InterPro" id="IPR010730">
    <property type="entry name" value="HET"/>
</dbReference>
<evidence type="ECO:0000313" key="3">
    <source>
        <dbReference type="Proteomes" id="UP000800200"/>
    </source>
</evidence>
<dbReference type="OrthoDB" id="4161196at2759"/>
<feature type="domain" description="Heterokaryon incompatibility" evidence="1">
    <location>
        <begin position="45"/>
        <end position="103"/>
    </location>
</feature>
<keyword evidence="3" id="KW-1185">Reference proteome</keyword>
<name>A0A6A6D740_9PEZI</name>
<dbReference type="PANTHER" id="PTHR33112:SF10">
    <property type="entry name" value="TOL"/>
    <property type="match status" value="1"/>
</dbReference>
<dbReference type="Proteomes" id="UP000800200">
    <property type="component" value="Unassembled WGS sequence"/>
</dbReference>
<gene>
    <name evidence="2" type="ORF">K469DRAFT_724384</name>
</gene>
<organism evidence="2 3">
    <name type="scientific">Zopfia rhizophila CBS 207.26</name>
    <dbReference type="NCBI Taxonomy" id="1314779"/>
    <lineage>
        <taxon>Eukaryota</taxon>
        <taxon>Fungi</taxon>
        <taxon>Dikarya</taxon>
        <taxon>Ascomycota</taxon>
        <taxon>Pezizomycotina</taxon>
        <taxon>Dothideomycetes</taxon>
        <taxon>Dothideomycetes incertae sedis</taxon>
        <taxon>Zopfiaceae</taxon>
        <taxon>Zopfia</taxon>
    </lineage>
</organism>
<reference evidence="2" key="1">
    <citation type="journal article" date="2020" name="Stud. Mycol.">
        <title>101 Dothideomycetes genomes: a test case for predicting lifestyles and emergence of pathogens.</title>
        <authorList>
            <person name="Haridas S."/>
            <person name="Albert R."/>
            <person name="Binder M."/>
            <person name="Bloem J."/>
            <person name="Labutti K."/>
            <person name="Salamov A."/>
            <person name="Andreopoulos B."/>
            <person name="Baker S."/>
            <person name="Barry K."/>
            <person name="Bills G."/>
            <person name="Bluhm B."/>
            <person name="Cannon C."/>
            <person name="Castanera R."/>
            <person name="Culley D."/>
            <person name="Daum C."/>
            <person name="Ezra D."/>
            <person name="Gonzalez J."/>
            <person name="Henrissat B."/>
            <person name="Kuo A."/>
            <person name="Liang C."/>
            <person name="Lipzen A."/>
            <person name="Lutzoni F."/>
            <person name="Magnuson J."/>
            <person name="Mondo S."/>
            <person name="Nolan M."/>
            <person name="Ohm R."/>
            <person name="Pangilinan J."/>
            <person name="Park H.-J."/>
            <person name="Ramirez L."/>
            <person name="Alfaro M."/>
            <person name="Sun H."/>
            <person name="Tritt A."/>
            <person name="Yoshinaga Y."/>
            <person name="Zwiers L.-H."/>
            <person name="Turgeon B."/>
            <person name="Goodwin S."/>
            <person name="Spatafora J."/>
            <person name="Crous P."/>
            <person name="Grigoriev I."/>
        </authorList>
    </citation>
    <scope>NUCLEOTIDE SEQUENCE</scope>
    <source>
        <strain evidence="2">CBS 207.26</strain>
    </source>
</reference>
<evidence type="ECO:0000313" key="2">
    <source>
        <dbReference type="EMBL" id="KAF2175187.1"/>
    </source>
</evidence>
<protein>
    <recommendedName>
        <fullName evidence="1">Heterokaryon incompatibility domain-containing protein</fullName>
    </recommendedName>
</protein>
<dbReference type="AlphaFoldDB" id="A0A6A6D740"/>